<proteinExistence type="predicted"/>
<accession>A0AAD9LVR9</accession>
<evidence type="ECO:0000313" key="2">
    <source>
        <dbReference type="Proteomes" id="UP001232148"/>
    </source>
</evidence>
<dbReference type="Proteomes" id="UP001232148">
    <property type="component" value="Unassembled WGS sequence"/>
</dbReference>
<comment type="caution">
    <text evidence="1">The sequence shown here is derived from an EMBL/GenBank/DDBJ whole genome shotgun (WGS) entry which is preliminary data.</text>
</comment>
<organism evidence="1 2">
    <name type="scientific">Colletotrichum zoysiae</name>
    <dbReference type="NCBI Taxonomy" id="1216348"/>
    <lineage>
        <taxon>Eukaryota</taxon>
        <taxon>Fungi</taxon>
        <taxon>Dikarya</taxon>
        <taxon>Ascomycota</taxon>
        <taxon>Pezizomycotina</taxon>
        <taxon>Sordariomycetes</taxon>
        <taxon>Hypocreomycetidae</taxon>
        <taxon>Glomerellales</taxon>
        <taxon>Glomerellaceae</taxon>
        <taxon>Colletotrichum</taxon>
        <taxon>Colletotrichum graminicola species complex</taxon>
    </lineage>
</organism>
<gene>
    <name evidence="1" type="ORF">LX32DRAFT_194933</name>
</gene>
<protein>
    <submittedName>
        <fullName evidence="1">Uncharacterized protein</fullName>
    </submittedName>
</protein>
<evidence type="ECO:0000313" key="1">
    <source>
        <dbReference type="EMBL" id="KAK2022407.1"/>
    </source>
</evidence>
<sequence>MIASQHRIDDSGYQAVDKRGLKQQVRQTITCKVGAQKGRAEMTGIDLFLHIRNVQNMHIVQKGQLHAQGGSRRLQPPVGMWSLTSSLLATASGGWAASCRSSTSLLVRMRTDTTLEPASNSTSNQSAYPRFATSAYCHQNSLSALLFVHSSARSLIDFGPCAPKVSDHCCSNHRPC</sequence>
<keyword evidence="2" id="KW-1185">Reference proteome</keyword>
<dbReference type="EMBL" id="MU843045">
    <property type="protein sequence ID" value="KAK2022407.1"/>
    <property type="molecule type" value="Genomic_DNA"/>
</dbReference>
<dbReference type="AlphaFoldDB" id="A0AAD9LVR9"/>
<name>A0AAD9LVR9_9PEZI</name>
<reference evidence="1" key="1">
    <citation type="submission" date="2021-06" db="EMBL/GenBank/DDBJ databases">
        <title>Comparative genomics, transcriptomics and evolutionary studies reveal genomic signatures of adaptation to plant cell wall in hemibiotrophic fungi.</title>
        <authorList>
            <consortium name="DOE Joint Genome Institute"/>
            <person name="Baroncelli R."/>
            <person name="Diaz J.F."/>
            <person name="Benocci T."/>
            <person name="Peng M."/>
            <person name="Battaglia E."/>
            <person name="Haridas S."/>
            <person name="Andreopoulos W."/>
            <person name="Labutti K."/>
            <person name="Pangilinan J."/>
            <person name="Floch G.L."/>
            <person name="Makela M.R."/>
            <person name="Henrissat B."/>
            <person name="Grigoriev I.V."/>
            <person name="Crouch J.A."/>
            <person name="De Vries R.P."/>
            <person name="Sukno S.A."/>
            <person name="Thon M.R."/>
        </authorList>
    </citation>
    <scope>NUCLEOTIDE SEQUENCE</scope>
    <source>
        <strain evidence="1">MAFF235873</strain>
    </source>
</reference>